<feature type="domain" description="Aminotransferase class I/classII large" evidence="8">
    <location>
        <begin position="34"/>
        <end position="380"/>
    </location>
</feature>
<keyword evidence="9" id="KW-0670">Pyruvate</keyword>
<reference evidence="9 10" key="1">
    <citation type="submission" date="2016-10" db="EMBL/GenBank/DDBJ databases">
        <authorList>
            <person name="de Groot N.N."/>
        </authorList>
    </citation>
    <scope>NUCLEOTIDE SEQUENCE [LARGE SCALE GENOMIC DNA]</scope>
    <source>
        <strain evidence="9 10">DSM 26915</strain>
    </source>
</reference>
<dbReference type="GO" id="GO:0004069">
    <property type="term" value="F:L-aspartate:2-oxoglutarate aminotransferase activity"/>
    <property type="evidence" value="ECO:0007669"/>
    <property type="project" value="UniProtKB-EC"/>
</dbReference>
<sequence>MPELSNRITTLNNGGTDGWDVFYKARRRVAAGEKITELTIGEPDDKTDPEILEAMHQSAIGGHTGYAAVPGTPELREAVAKRVAAQSGVPTTSDNVLITPGAQAALFAAHLCACDAGDTALYIDPYYVTYPGSIRGAGAVPHAIVTAPENGFCPTAIQLSETPEASSLLINTPNNPTGTVYDANTLEAICGFVRDRDMWLISDEVYSTQVWEGAHISPRALPDMANRTLQIGSMSKSHAMTGSRVGWLIGPEEAIAHLADLAIVTTYGVPGYIQDAAVFALAQGKGLEDKHAKPFERRKNIAMRLLSGSKVIQVIPPMGAMYMMLDIRSTGLSGEEFAHRLLDERDIAVMPGESFGQAAAGHIRVAMTVDDQTFEQAISTLREFAESL</sequence>
<proteinExistence type="inferred from homology"/>
<dbReference type="OrthoDB" id="9766084at2"/>
<evidence type="ECO:0000256" key="5">
    <source>
        <dbReference type="ARBA" id="ARBA00022898"/>
    </source>
</evidence>
<accession>A0A1H5WA33</accession>
<dbReference type="RefSeq" id="WP_103909715.1">
    <property type="nucleotide sequence ID" value="NZ_FNUZ01000002.1"/>
</dbReference>
<name>A0A1H5WA33_9RHOB</name>
<evidence type="ECO:0000313" key="9">
    <source>
        <dbReference type="EMBL" id="SEF96419.1"/>
    </source>
</evidence>
<evidence type="ECO:0000256" key="6">
    <source>
        <dbReference type="ARBA" id="ARBA00049185"/>
    </source>
</evidence>
<comment type="similarity">
    <text evidence="2 7">Belongs to the class-I pyridoxal-phosphate-dependent aminotransferase family.</text>
</comment>
<dbReference type="InterPro" id="IPR015421">
    <property type="entry name" value="PyrdxlP-dep_Trfase_major"/>
</dbReference>
<evidence type="ECO:0000256" key="7">
    <source>
        <dbReference type="RuleBase" id="RU000481"/>
    </source>
</evidence>
<dbReference type="GO" id="GO:0030170">
    <property type="term" value="F:pyridoxal phosphate binding"/>
    <property type="evidence" value="ECO:0007669"/>
    <property type="project" value="InterPro"/>
</dbReference>
<evidence type="ECO:0000313" key="10">
    <source>
        <dbReference type="Proteomes" id="UP000236752"/>
    </source>
</evidence>
<dbReference type="GO" id="GO:0006520">
    <property type="term" value="P:amino acid metabolic process"/>
    <property type="evidence" value="ECO:0007669"/>
    <property type="project" value="InterPro"/>
</dbReference>
<keyword evidence="5" id="KW-0663">Pyridoxal phosphate</keyword>
<gene>
    <name evidence="9" type="ORF">SAMN04488045_1362</name>
</gene>
<protein>
    <recommendedName>
        <fullName evidence="7">Aminotransferase</fullName>
        <ecNumber evidence="7">2.6.1.-</ecNumber>
    </recommendedName>
</protein>
<comment type="catalytic activity">
    <reaction evidence="6">
        <text>L-aspartate + 2-oxoglutarate = oxaloacetate + L-glutamate</text>
        <dbReference type="Rhea" id="RHEA:21824"/>
        <dbReference type="ChEBI" id="CHEBI:16452"/>
        <dbReference type="ChEBI" id="CHEBI:16810"/>
        <dbReference type="ChEBI" id="CHEBI:29985"/>
        <dbReference type="ChEBI" id="CHEBI:29991"/>
        <dbReference type="EC" id="2.6.1.1"/>
    </reaction>
</comment>
<dbReference type="InterPro" id="IPR015424">
    <property type="entry name" value="PyrdxlP-dep_Trfase"/>
</dbReference>
<keyword evidence="10" id="KW-1185">Reference proteome</keyword>
<dbReference type="InterPro" id="IPR004839">
    <property type="entry name" value="Aminotransferase_I/II_large"/>
</dbReference>
<keyword evidence="4 7" id="KW-0808">Transferase</keyword>
<evidence type="ECO:0000256" key="1">
    <source>
        <dbReference type="ARBA" id="ARBA00001933"/>
    </source>
</evidence>
<dbReference type="CDD" id="cd00609">
    <property type="entry name" value="AAT_like"/>
    <property type="match status" value="1"/>
</dbReference>
<dbReference type="EMBL" id="FNUZ01000002">
    <property type="protein sequence ID" value="SEF96419.1"/>
    <property type="molecule type" value="Genomic_DNA"/>
</dbReference>
<dbReference type="PANTHER" id="PTHR46383">
    <property type="entry name" value="ASPARTATE AMINOTRANSFERASE"/>
    <property type="match status" value="1"/>
</dbReference>
<evidence type="ECO:0000259" key="8">
    <source>
        <dbReference type="Pfam" id="PF00155"/>
    </source>
</evidence>
<comment type="cofactor">
    <cofactor evidence="1 7">
        <name>pyridoxal 5'-phosphate</name>
        <dbReference type="ChEBI" id="CHEBI:597326"/>
    </cofactor>
</comment>
<evidence type="ECO:0000256" key="4">
    <source>
        <dbReference type="ARBA" id="ARBA00022679"/>
    </source>
</evidence>
<dbReference type="Gene3D" id="3.40.640.10">
    <property type="entry name" value="Type I PLP-dependent aspartate aminotransferase-like (Major domain)"/>
    <property type="match status" value="1"/>
</dbReference>
<dbReference type="EC" id="2.6.1.-" evidence="7"/>
<dbReference type="PANTHER" id="PTHR46383:SF1">
    <property type="entry name" value="ASPARTATE AMINOTRANSFERASE"/>
    <property type="match status" value="1"/>
</dbReference>
<dbReference type="Pfam" id="PF00155">
    <property type="entry name" value="Aminotran_1_2"/>
    <property type="match status" value="1"/>
</dbReference>
<dbReference type="Proteomes" id="UP000236752">
    <property type="component" value="Unassembled WGS sequence"/>
</dbReference>
<evidence type="ECO:0000256" key="2">
    <source>
        <dbReference type="ARBA" id="ARBA00007441"/>
    </source>
</evidence>
<organism evidence="9 10">
    <name type="scientific">Thalassococcus halodurans</name>
    <dbReference type="NCBI Taxonomy" id="373675"/>
    <lineage>
        <taxon>Bacteria</taxon>
        <taxon>Pseudomonadati</taxon>
        <taxon>Pseudomonadota</taxon>
        <taxon>Alphaproteobacteria</taxon>
        <taxon>Rhodobacterales</taxon>
        <taxon>Roseobacteraceae</taxon>
        <taxon>Thalassococcus</taxon>
    </lineage>
</organism>
<dbReference type="SUPFAM" id="SSF53383">
    <property type="entry name" value="PLP-dependent transferases"/>
    <property type="match status" value="1"/>
</dbReference>
<keyword evidence="3 7" id="KW-0032">Aminotransferase</keyword>
<dbReference type="PROSITE" id="PS00105">
    <property type="entry name" value="AA_TRANSFER_CLASS_1"/>
    <property type="match status" value="1"/>
</dbReference>
<evidence type="ECO:0000256" key="3">
    <source>
        <dbReference type="ARBA" id="ARBA00022576"/>
    </source>
</evidence>
<dbReference type="AlphaFoldDB" id="A0A1H5WA33"/>
<dbReference type="InterPro" id="IPR050596">
    <property type="entry name" value="AspAT/PAT-like"/>
</dbReference>
<dbReference type="InterPro" id="IPR004838">
    <property type="entry name" value="NHTrfase_class1_PyrdxlP-BS"/>
</dbReference>